<sequence length="185" mass="21787">MNQHSYEIIQKWSQKFGGKIKIKTLSLNFFDVDLPPKDVLEYFDLNGNQESFENRTNFLAKGLVEEDFIEKLLTTFQNVAYPGKFFKSIKIEASTERSNQWIDVLKSFGILLTKENVKDKQIKFDLRLHDIDDKRFIQVGEIKRSDDWFYDDVTKVSVTNSIRDKSYSAGFCDLKLEERNHPDIR</sequence>
<name>A0A914D834_9BILA</name>
<reference evidence="2" key="1">
    <citation type="submission" date="2022-11" db="UniProtKB">
        <authorList>
            <consortium name="WormBaseParasite"/>
        </authorList>
    </citation>
    <scope>IDENTIFICATION</scope>
</reference>
<organism evidence="1 2">
    <name type="scientific">Acrobeloides nanus</name>
    <dbReference type="NCBI Taxonomy" id="290746"/>
    <lineage>
        <taxon>Eukaryota</taxon>
        <taxon>Metazoa</taxon>
        <taxon>Ecdysozoa</taxon>
        <taxon>Nematoda</taxon>
        <taxon>Chromadorea</taxon>
        <taxon>Rhabditida</taxon>
        <taxon>Tylenchina</taxon>
        <taxon>Cephalobomorpha</taxon>
        <taxon>Cephaloboidea</taxon>
        <taxon>Cephalobidae</taxon>
        <taxon>Acrobeloides</taxon>
    </lineage>
</organism>
<dbReference type="WBParaSite" id="ACRNAN_scaffold1941.g18029.t1">
    <property type="protein sequence ID" value="ACRNAN_scaffold1941.g18029.t1"/>
    <property type="gene ID" value="ACRNAN_scaffold1941.g18029"/>
</dbReference>
<dbReference type="AlphaFoldDB" id="A0A914D834"/>
<proteinExistence type="predicted"/>
<evidence type="ECO:0000313" key="2">
    <source>
        <dbReference type="WBParaSite" id="ACRNAN_scaffold1941.g18029.t1"/>
    </source>
</evidence>
<keyword evidence="1" id="KW-1185">Reference proteome</keyword>
<accession>A0A914D834</accession>
<dbReference type="Proteomes" id="UP000887540">
    <property type="component" value="Unplaced"/>
</dbReference>
<protein>
    <submittedName>
        <fullName evidence="2">Uncharacterized protein</fullName>
    </submittedName>
</protein>
<evidence type="ECO:0000313" key="1">
    <source>
        <dbReference type="Proteomes" id="UP000887540"/>
    </source>
</evidence>